<organism evidence="11 12">
    <name type="scientific">Polynucleobacter meluiroseus</name>
    <dbReference type="NCBI Taxonomy" id="1938814"/>
    <lineage>
        <taxon>Bacteria</taxon>
        <taxon>Pseudomonadati</taxon>
        <taxon>Pseudomonadota</taxon>
        <taxon>Betaproteobacteria</taxon>
        <taxon>Burkholderiales</taxon>
        <taxon>Burkholderiaceae</taxon>
        <taxon>Polynucleobacter</taxon>
    </lineage>
</organism>
<evidence type="ECO:0000256" key="3">
    <source>
        <dbReference type="ARBA" id="ARBA00004370"/>
    </source>
</evidence>
<dbReference type="OrthoDB" id="9789463at2"/>
<evidence type="ECO:0000313" key="11">
    <source>
        <dbReference type="EMBL" id="SNX28374.1"/>
    </source>
</evidence>
<keyword evidence="6 10" id="KW-0732">Signal</keyword>
<dbReference type="GO" id="GO:0071973">
    <property type="term" value="P:bacterial-type flagellum-dependent cell motility"/>
    <property type="evidence" value="ECO:0007669"/>
    <property type="project" value="InterPro"/>
</dbReference>
<dbReference type="EMBL" id="OANS01000002">
    <property type="protein sequence ID" value="SNX28374.1"/>
    <property type="molecule type" value="Genomic_DNA"/>
</dbReference>
<dbReference type="GO" id="GO:0016020">
    <property type="term" value="C:membrane"/>
    <property type="evidence" value="ECO:0007669"/>
    <property type="project" value="UniProtKB-SubCell"/>
</dbReference>
<accession>A0A240E0C5</accession>
<comment type="subcellular location">
    <subcellularLocation>
        <location evidence="2">Bacterial flagellum basal body</location>
    </subcellularLocation>
    <subcellularLocation>
        <location evidence="3">Membrane</location>
    </subcellularLocation>
</comment>
<sequence length="231" mass="24488">MHLPFNFRWSALSCSSSIKMISVISALSILGACAVTPSTITQNPGPGTTRSYAGQAAPGTIYSTGSYRPIFEGNRARAVGDTVTIVVAESTQSKTTLDNLSSKTASSTATAKDQFGNTVSPTWSWANGLSNENKGGGQQDNTFTGSIAATVLEVSPNGYLTVAGEKQIGFDEGAQFIRFSGTVNPKMITVNNTVDSNTVADARIEYRTNNTIDSSYMASSVTRFFKTMLPF</sequence>
<evidence type="ECO:0000256" key="10">
    <source>
        <dbReference type="SAM" id="SignalP"/>
    </source>
</evidence>
<evidence type="ECO:0000313" key="12">
    <source>
        <dbReference type="Proteomes" id="UP000218069"/>
    </source>
</evidence>
<dbReference type="PRINTS" id="PR01008">
    <property type="entry name" value="FLGLRINGFLGH"/>
</dbReference>
<comment type="function">
    <text evidence="1">Assembles around the rod to form the L-ring and probably protects the motor/basal body from shearing forces during rotation.</text>
</comment>
<dbReference type="GO" id="GO:0009427">
    <property type="term" value="C:bacterial-type flagellum basal body, distal rod, L ring"/>
    <property type="evidence" value="ECO:0007669"/>
    <property type="project" value="InterPro"/>
</dbReference>
<evidence type="ECO:0000256" key="7">
    <source>
        <dbReference type="ARBA" id="ARBA00023136"/>
    </source>
</evidence>
<keyword evidence="7" id="KW-0472">Membrane</keyword>
<dbReference type="Proteomes" id="UP000218069">
    <property type="component" value="Unassembled WGS sequence"/>
</dbReference>
<proteinExistence type="inferred from homology"/>
<evidence type="ECO:0000256" key="6">
    <source>
        <dbReference type="ARBA" id="ARBA00022729"/>
    </source>
</evidence>
<evidence type="ECO:0000256" key="2">
    <source>
        <dbReference type="ARBA" id="ARBA00004117"/>
    </source>
</evidence>
<keyword evidence="12" id="KW-1185">Reference proteome</keyword>
<comment type="similarity">
    <text evidence="4">Belongs to the FlgH family.</text>
</comment>
<dbReference type="PANTHER" id="PTHR34933">
    <property type="entry name" value="FLAGELLAR L-RING PROTEIN"/>
    <property type="match status" value="1"/>
</dbReference>
<keyword evidence="11" id="KW-0282">Flagellum</keyword>
<name>A0A240E0C5_9BURK</name>
<keyword evidence="11" id="KW-0966">Cell projection</keyword>
<dbReference type="PANTHER" id="PTHR34933:SF3">
    <property type="entry name" value="FLAGELLAR L-RING PROTEIN"/>
    <property type="match status" value="1"/>
</dbReference>
<dbReference type="AlphaFoldDB" id="A0A240E0C5"/>
<protein>
    <submittedName>
        <fullName evidence="11">Flagellar L-ring protein FlgH</fullName>
    </submittedName>
</protein>
<dbReference type="InterPro" id="IPR000527">
    <property type="entry name" value="Flag_Lring"/>
</dbReference>
<dbReference type="GO" id="GO:0003774">
    <property type="term" value="F:cytoskeletal motor activity"/>
    <property type="evidence" value="ECO:0007669"/>
    <property type="project" value="InterPro"/>
</dbReference>
<feature type="signal peptide" evidence="10">
    <location>
        <begin position="1"/>
        <end position="34"/>
    </location>
</feature>
<keyword evidence="11" id="KW-0969">Cilium</keyword>
<reference evidence="12" key="1">
    <citation type="submission" date="2017-08" db="EMBL/GenBank/DDBJ databases">
        <authorList>
            <person name="Varghese N."/>
            <person name="Submissions S."/>
        </authorList>
    </citation>
    <scope>NUCLEOTIDE SEQUENCE [LARGE SCALE GENOMIC DNA]</scope>
    <source>
        <strain evidence="12">AP-Melu-1000-B4</strain>
    </source>
</reference>
<evidence type="ECO:0000256" key="1">
    <source>
        <dbReference type="ARBA" id="ARBA00002591"/>
    </source>
</evidence>
<dbReference type="Pfam" id="PF02107">
    <property type="entry name" value="FlgH"/>
    <property type="match status" value="1"/>
</dbReference>
<keyword evidence="8" id="KW-0975">Bacterial flagellum</keyword>
<keyword evidence="9" id="KW-0998">Cell outer membrane</keyword>
<feature type="chain" id="PRO_5012647525" evidence="10">
    <location>
        <begin position="35"/>
        <end position="231"/>
    </location>
</feature>
<evidence type="ECO:0000256" key="9">
    <source>
        <dbReference type="ARBA" id="ARBA00023237"/>
    </source>
</evidence>
<evidence type="ECO:0000256" key="5">
    <source>
        <dbReference type="ARBA" id="ARBA00011439"/>
    </source>
</evidence>
<gene>
    <name evidence="11" type="ORF">SAMN06295945_0704</name>
</gene>
<dbReference type="RefSeq" id="WP_096672490.1">
    <property type="nucleotide sequence ID" value="NZ_OANS01000002.1"/>
</dbReference>
<comment type="subunit">
    <text evidence="5">The basal body constitutes a major portion of the flagellar organelle and consists of four rings (L,P,S, and M) mounted on a central rod.</text>
</comment>
<evidence type="ECO:0000256" key="4">
    <source>
        <dbReference type="ARBA" id="ARBA00006929"/>
    </source>
</evidence>
<evidence type="ECO:0000256" key="8">
    <source>
        <dbReference type="ARBA" id="ARBA00023143"/>
    </source>
</evidence>